<evidence type="ECO:0000256" key="5">
    <source>
        <dbReference type="ARBA" id="ARBA00022989"/>
    </source>
</evidence>
<comment type="subcellular location">
    <subcellularLocation>
        <location evidence="1">Cell inner membrane</location>
        <topology evidence="1">Multi-pass membrane protein</topology>
    </subcellularLocation>
</comment>
<gene>
    <name evidence="9" type="ORF">METZ01_LOCUS63452</name>
</gene>
<evidence type="ECO:0000313" key="9">
    <source>
        <dbReference type="EMBL" id="SVA10598.1"/>
    </source>
</evidence>
<sequence>MEQIYLTLFLLLVLFVFLGSGLWVGLSLLGVGIIGMEIFTESPVGSILATTAWGSSNSWALAALPLFIWMGEILFRSRLSEDMFSGLAPWMNSLPGRLLHLNVVGCGLFAAVSGSSAATAATIGRMSIPELRKRGYDEQMMIGTLAGSGTLGLLIPPSIILIVYGVAIEESIARLFVAGVFPGILLVFLFMGYIVFWSLFNKDRMPPAEPRTPMWQRIKGTRSLLPILFLIGGIIGSIYAGWASPTDAAAVGVVLSLVLSWYNGSLNRRSFLAALMGATRTSCMIAFILAGAAFLTVAMGFTGIPRVLAQWVGSLGLSPNMLLVTLTIFFVVLGCFLEGISIVVLTTAVIQPIIEQAGIDRIWFGIFIVIVVEMAQITPPVGFNLFVIQGLTGYNILQVARATLPFFFLLLAAVIIISVFPEIVTYLPEQMSRR</sequence>
<feature type="transmembrane region" description="Helical" evidence="7">
    <location>
        <begin position="285"/>
        <end position="304"/>
    </location>
</feature>
<keyword evidence="6 7" id="KW-0472">Membrane</keyword>
<evidence type="ECO:0000256" key="3">
    <source>
        <dbReference type="ARBA" id="ARBA00022519"/>
    </source>
</evidence>
<evidence type="ECO:0000256" key="1">
    <source>
        <dbReference type="ARBA" id="ARBA00004429"/>
    </source>
</evidence>
<evidence type="ECO:0000256" key="4">
    <source>
        <dbReference type="ARBA" id="ARBA00022692"/>
    </source>
</evidence>
<dbReference type="PIRSF" id="PIRSF006066">
    <property type="entry name" value="HI0050"/>
    <property type="match status" value="1"/>
</dbReference>
<dbReference type="NCBIfam" id="TIGR00786">
    <property type="entry name" value="dctM"/>
    <property type="match status" value="1"/>
</dbReference>
<keyword evidence="2" id="KW-1003">Cell membrane</keyword>
<dbReference type="InterPro" id="IPR004681">
    <property type="entry name" value="TRAP_DctM"/>
</dbReference>
<evidence type="ECO:0000256" key="6">
    <source>
        <dbReference type="ARBA" id="ARBA00023136"/>
    </source>
</evidence>
<dbReference type="PANTHER" id="PTHR33362:SF5">
    <property type="entry name" value="C4-DICARBOXYLATE TRAP TRANSPORTER LARGE PERMEASE PROTEIN DCTM"/>
    <property type="match status" value="1"/>
</dbReference>
<feature type="transmembrane region" description="Helical" evidence="7">
    <location>
        <begin position="172"/>
        <end position="200"/>
    </location>
</feature>
<keyword evidence="5 7" id="KW-1133">Transmembrane helix</keyword>
<feature type="transmembrane region" description="Helical" evidence="7">
    <location>
        <begin position="248"/>
        <end position="264"/>
    </location>
</feature>
<feature type="transmembrane region" description="Helical" evidence="7">
    <location>
        <begin position="221"/>
        <end position="242"/>
    </location>
</feature>
<feature type="domain" description="TRAP C4-dicarboxylate transport system permease DctM subunit" evidence="8">
    <location>
        <begin position="11"/>
        <end position="423"/>
    </location>
</feature>
<dbReference type="Pfam" id="PF06808">
    <property type="entry name" value="DctM"/>
    <property type="match status" value="1"/>
</dbReference>
<feature type="transmembrane region" description="Helical" evidence="7">
    <location>
        <begin position="406"/>
        <end position="427"/>
    </location>
</feature>
<dbReference type="EMBL" id="UINC01003950">
    <property type="protein sequence ID" value="SVA10598.1"/>
    <property type="molecule type" value="Genomic_DNA"/>
</dbReference>
<dbReference type="GO" id="GO:0022857">
    <property type="term" value="F:transmembrane transporter activity"/>
    <property type="evidence" value="ECO:0007669"/>
    <property type="project" value="TreeGrafter"/>
</dbReference>
<feature type="transmembrane region" description="Helical" evidence="7">
    <location>
        <begin position="362"/>
        <end position="386"/>
    </location>
</feature>
<reference evidence="9" key="1">
    <citation type="submission" date="2018-05" db="EMBL/GenBank/DDBJ databases">
        <authorList>
            <person name="Lanie J.A."/>
            <person name="Ng W.-L."/>
            <person name="Kazmierczak K.M."/>
            <person name="Andrzejewski T.M."/>
            <person name="Davidsen T.M."/>
            <person name="Wayne K.J."/>
            <person name="Tettelin H."/>
            <person name="Glass J.I."/>
            <person name="Rusch D."/>
            <person name="Podicherti R."/>
            <person name="Tsui H.-C.T."/>
            <person name="Winkler M.E."/>
        </authorList>
    </citation>
    <scope>NUCLEOTIDE SEQUENCE</scope>
</reference>
<evidence type="ECO:0000256" key="2">
    <source>
        <dbReference type="ARBA" id="ARBA00022475"/>
    </source>
</evidence>
<keyword evidence="4 7" id="KW-0812">Transmembrane</keyword>
<proteinExistence type="predicted"/>
<dbReference type="InterPro" id="IPR010656">
    <property type="entry name" value="DctM"/>
</dbReference>
<protein>
    <recommendedName>
        <fullName evidence="8">TRAP C4-dicarboxylate transport system permease DctM subunit domain-containing protein</fullName>
    </recommendedName>
</protein>
<dbReference type="PANTHER" id="PTHR33362">
    <property type="entry name" value="SIALIC ACID TRAP TRANSPORTER PERMEASE PROTEIN SIAT-RELATED"/>
    <property type="match status" value="1"/>
</dbReference>
<accession>A0A381T4U5</accession>
<feature type="transmembrane region" description="Helical" evidence="7">
    <location>
        <begin position="142"/>
        <end position="166"/>
    </location>
</feature>
<keyword evidence="3" id="KW-0997">Cell inner membrane</keyword>
<evidence type="ECO:0000259" key="8">
    <source>
        <dbReference type="Pfam" id="PF06808"/>
    </source>
</evidence>
<feature type="transmembrane region" description="Helical" evidence="7">
    <location>
        <begin position="6"/>
        <end position="39"/>
    </location>
</feature>
<name>A0A381T4U5_9ZZZZ</name>
<organism evidence="9">
    <name type="scientific">marine metagenome</name>
    <dbReference type="NCBI Taxonomy" id="408172"/>
    <lineage>
        <taxon>unclassified sequences</taxon>
        <taxon>metagenomes</taxon>
        <taxon>ecological metagenomes</taxon>
    </lineage>
</organism>
<feature type="transmembrane region" description="Helical" evidence="7">
    <location>
        <begin position="324"/>
        <end position="350"/>
    </location>
</feature>
<evidence type="ECO:0000256" key="7">
    <source>
        <dbReference type="SAM" id="Phobius"/>
    </source>
</evidence>
<dbReference type="AlphaFoldDB" id="A0A381T4U5"/>
<dbReference type="GO" id="GO:0005886">
    <property type="term" value="C:plasma membrane"/>
    <property type="evidence" value="ECO:0007669"/>
    <property type="project" value="UniProtKB-SubCell"/>
</dbReference>